<dbReference type="EMBL" id="LSDD01000105">
    <property type="protein sequence ID" value="KXB64089.1"/>
    <property type="molecule type" value="Genomic_DNA"/>
</dbReference>
<dbReference type="Pfam" id="PF20388">
    <property type="entry name" value="DUF6683"/>
    <property type="match status" value="1"/>
</dbReference>
<dbReference type="Proteomes" id="UP000070483">
    <property type="component" value="Unassembled WGS sequence"/>
</dbReference>
<organism evidence="2 3">
    <name type="scientific">Leptotrichia wadei</name>
    <dbReference type="NCBI Taxonomy" id="157687"/>
    <lineage>
        <taxon>Bacteria</taxon>
        <taxon>Fusobacteriati</taxon>
        <taxon>Fusobacteriota</taxon>
        <taxon>Fusobacteriia</taxon>
        <taxon>Fusobacteriales</taxon>
        <taxon>Leptotrichiaceae</taxon>
        <taxon>Leptotrichia</taxon>
    </lineage>
</organism>
<dbReference type="RefSeq" id="WP_060918155.1">
    <property type="nucleotide sequence ID" value="NZ_KQ960084.1"/>
</dbReference>
<accession>A0A134A8P1</accession>
<dbReference type="OrthoDB" id="8900041at2"/>
<reference evidence="3" key="1">
    <citation type="submission" date="2016-01" db="EMBL/GenBank/DDBJ databases">
        <authorList>
            <person name="Mitreva M."/>
            <person name="Pepin K.H."/>
            <person name="Mihindukulasuriya K.A."/>
            <person name="Fulton R."/>
            <person name="Fronick C."/>
            <person name="O'Laughlin M."/>
            <person name="Miner T."/>
            <person name="Herter B."/>
            <person name="Rosa B.A."/>
            <person name="Cordes M."/>
            <person name="Tomlinson C."/>
            <person name="Wollam A."/>
            <person name="Palsikar V.B."/>
            <person name="Mardis E.R."/>
            <person name="Wilson R.K."/>
        </authorList>
    </citation>
    <scope>NUCLEOTIDE SEQUENCE [LARGE SCALE GENOMIC DNA]</scope>
    <source>
        <strain evidence="3">KA00185</strain>
    </source>
</reference>
<proteinExistence type="predicted"/>
<dbReference type="STRING" id="157687.HMPREF3180_01497"/>
<evidence type="ECO:0000313" key="2">
    <source>
        <dbReference type="EMBL" id="KXB64089.1"/>
    </source>
</evidence>
<feature type="signal peptide" evidence="1">
    <location>
        <begin position="1"/>
        <end position="27"/>
    </location>
</feature>
<keyword evidence="3" id="KW-1185">Reference proteome</keyword>
<keyword evidence="1" id="KW-0732">Signal</keyword>
<name>A0A134A8P1_9FUSO</name>
<feature type="chain" id="PRO_5007461517" evidence="1">
    <location>
        <begin position="28"/>
        <end position="220"/>
    </location>
</feature>
<dbReference type="InterPro" id="IPR046505">
    <property type="entry name" value="DUF6683"/>
</dbReference>
<protein>
    <submittedName>
        <fullName evidence="2">Uncharacterized protein</fullName>
    </submittedName>
</protein>
<evidence type="ECO:0000313" key="3">
    <source>
        <dbReference type="Proteomes" id="UP000070483"/>
    </source>
</evidence>
<dbReference type="AlphaFoldDB" id="A0A134A8P1"/>
<comment type="caution">
    <text evidence="2">The sequence shown here is derived from an EMBL/GenBank/DDBJ whole genome shotgun (WGS) entry which is preliminary data.</text>
</comment>
<evidence type="ECO:0000256" key="1">
    <source>
        <dbReference type="SAM" id="SignalP"/>
    </source>
</evidence>
<sequence length="220" mass="24078">MKAKFMKKIFLLSILALGLGISGQAHADYSDMFKNEIMQELLNTTSSSQGKSYGKSSLTFTQDGSTDGLETLVATYPKSQQKEIRASLKQLYDSFPQVAHSVGIPTNDLSSGVAAVIAGAYMAYNNFSLNDDYVKPMANQFKSHLENSGFFDGMSNREKKSMYDQMVMVGMTLAVGQSLNQSNPNPQTTAQLREAGKQILEAILKVDADRVRITAQGISY</sequence>
<gene>
    <name evidence="2" type="ORF">HMPREF3180_01497</name>
</gene>
<dbReference type="PATRIC" id="fig|157687.3.peg.1489"/>